<dbReference type="AlphaFoldDB" id="A0A3L7K8Z5"/>
<sequence length="366" mass="42027">MEKCGSYFITGFPGFLSAKLIEGIFKRDKNSRVNLLYIASMSVRARREREELINSLGLEDSQIKLFQGDITKEQMGLNKDAWELLTEETAYVWHLAAIYDLAVERNLAYEINVVGTKNVNTFAESCVNIIRYIYFSTAYVAGKRTGKLKEDELIKPVAFHNFYEETKYEAETMVEALKEDVPITIIRPGIVKGDSSTGETKKFDGPYFIMNMLFRLRYLPFIPSIKGSKAVVNLVPVDYVIKAVLYLSHEPVGLNRTYHLTDPKPYDVSAVYTEMMKQLIQRKPFGSIPIKLLSIILSQSSIRRFLGVEKEALDYFIWEGHFDCSNTLEDLNGTDIICPDLMQGLPNMVHFYLNNKDRQEYHINIQ</sequence>
<feature type="domain" description="Thioester reductase (TE)" evidence="1">
    <location>
        <begin position="9"/>
        <end position="244"/>
    </location>
</feature>
<proteinExistence type="predicted"/>
<protein>
    <submittedName>
        <fullName evidence="2">NAD-dependent epimerase/dehydratase family protein</fullName>
    </submittedName>
</protein>
<dbReference type="GO" id="GO:0010345">
    <property type="term" value="P:suberin biosynthetic process"/>
    <property type="evidence" value="ECO:0007669"/>
    <property type="project" value="TreeGrafter"/>
</dbReference>
<dbReference type="PANTHER" id="PTHR11011:SF111">
    <property type="entry name" value="FATTY ACYL-COA REDUCTASE"/>
    <property type="match status" value="1"/>
</dbReference>
<dbReference type="RefSeq" id="WP_121679072.1">
    <property type="nucleotide sequence ID" value="NZ_RCVZ01000002.1"/>
</dbReference>
<dbReference type="Proteomes" id="UP000276770">
    <property type="component" value="Unassembled WGS sequence"/>
</dbReference>
<dbReference type="GO" id="GO:0035336">
    <property type="term" value="P:long-chain fatty-acyl-CoA metabolic process"/>
    <property type="evidence" value="ECO:0007669"/>
    <property type="project" value="TreeGrafter"/>
</dbReference>
<accession>A0A3L7K8Z5</accession>
<keyword evidence="3" id="KW-1185">Reference proteome</keyword>
<comment type="caution">
    <text evidence="2">The sequence shown here is derived from an EMBL/GenBank/DDBJ whole genome shotgun (WGS) entry which is preliminary data.</text>
</comment>
<dbReference type="InterPro" id="IPR026055">
    <property type="entry name" value="FAR"/>
</dbReference>
<dbReference type="InterPro" id="IPR036291">
    <property type="entry name" value="NAD(P)-bd_dom_sf"/>
</dbReference>
<dbReference type="SUPFAM" id="SSF51735">
    <property type="entry name" value="NAD(P)-binding Rossmann-fold domains"/>
    <property type="match status" value="1"/>
</dbReference>
<evidence type="ECO:0000313" key="2">
    <source>
        <dbReference type="EMBL" id="RLQ97122.1"/>
    </source>
</evidence>
<evidence type="ECO:0000313" key="3">
    <source>
        <dbReference type="Proteomes" id="UP000276770"/>
    </source>
</evidence>
<dbReference type="PANTHER" id="PTHR11011">
    <property type="entry name" value="MALE STERILITY PROTEIN 2-RELATED"/>
    <property type="match status" value="1"/>
</dbReference>
<dbReference type="Gene3D" id="3.40.50.720">
    <property type="entry name" value="NAD(P)-binding Rossmann-like Domain"/>
    <property type="match status" value="1"/>
</dbReference>
<name>A0A3L7K8Z5_9BACI</name>
<dbReference type="GO" id="GO:0080019">
    <property type="term" value="F:alcohol-forming very long-chain fatty acyl-CoA reductase activity"/>
    <property type="evidence" value="ECO:0007669"/>
    <property type="project" value="InterPro"/>
</dbReference>
<dbReference type="InterPro" id="IPR013120">
    <property type="entry name" value="FAR_NAD-bd"/>
</dbReference>
<dbReference type="CDD" id="cd05263">
    <property type="entry name" value="MupV_like_SDR_e"/>
    <property type="match status" value="1"/>
</dbReference>
<organism evidence="2 3">
    <name type="scientific">Falsibacillus albus</name>
    <dbReference type="NCBI Taxonomy" id="2478915"/>
    <lineage>
        <taxon>Bacteria</taxon>
        <taxon>Bacillati</taxon>
        <taxon>Bacillota</taxon>
        <taxon>Bacilli</taxon>
        <taxon>Bacillales</taxon>
        <taxon>Bacillaceae</taxon>
        <taxon>Falsibacillus</taxon>
    </lineage>
</organism>
<gene>
    <name evidence="2" type="ORF">D9X91_02915</name>
</gene>
<evidence type="ECO:0000259" key="1">
    <source>
        <dbReference type="Pfam" id="PF07993"/>
    </source>
</evidence>
<dbReference type="Pfam" id="PF07993">
    <property type="entry name" value="NAD_binding_4"/>
    <property type="match status" value="1"/>
</dbReference>
<reference evidence="2 3" key="1">
    <citation type="submission" date="2018-10" db="EMBL/GenBank/DDBJ databases">
        <title>Falsibacillus sp. genome draft.</title>
        <authorList>
            <person name="Shi S."/>
        </authorList>
    </citation>
    <scope>NUCLEOTIDE SEQUENCE [LARGE SCALE GENOMIC DNA]</scope>
    <source>
        <strain evidence="2 3">GY 10110</strain>
    </source>
</reference>
<dbReference type="EMBL" id="RCVZ01000002">
    <property type="protein sequence ID" value="RLQ97122.1"/>
    <property type="molecule type" value="Genomic_DNA"/>
</dbReference>
<dbReference type="OrthoDB" id="9807212at2"/>